<dbReference type="InterPro" id="IPR011009">
    <property type="entry name" value="Kinase-like_dom_sf"/>
</dbReference>
<evidence type="ECO:0000313" key="3">
    <source>
        <dbReference type="Proteomes" id="UP000265703"/>
    </source>
</evidence>
<protein>
    <submittedName>
        <fullName evidence="2">Kinase-like domain-containing protein</fullName>
    </submittedName>
</protein>
<dbReference type="EMBL" id="QKYT01001732">
    <property type="protein sequence ID" value="RIA78980.1"/>
    <property type="molecule type" value="Genomic_DNA"/>
</dbReference>
<keyword evidence="2" id="KW-0418">Kinase</keyword>
<evidence type="ECO:0000259" key="1">
    <source>
        <dbReference type="PROSITE" id="PS50011"/>
    </source>
</evidence>
<dbReference type="Proteomes" id="UP000265703">
    <property type="component" value="Unassembled WGS sequence"/>
</dbReference>
<feature type="domain" description="Protein kinase" evidence="1">
    <location>
        <begin position="336"/>
        <end position="511"/>
    </location>
</feature>
<sequence>MNQSTQIKGFFEVFKGTLIKNENYGKCYKCKQPYISEEKWCNDCDTERYKFFYKHIFKYLKMKKFEELSSNERLRFKRFGLCGECFQPFTGMDSCNDCESKRYNIEYDIEFKKYKENNELEKQFDFKMKKFEELSSNERSRFKQFGLCYQCYQPYIETEWCNNCDGKRFLEESKSIGYANELSRNEENNFKRSGFCHNCKQIKTEHNSCYNCLVKNYGKCSKCSRPYTPEENYGKWCDICDTNLFLEVSKKTIRYFKQPTKLSKDRKEQLDKYRELCSDCEEPNTGWAWCNKCDPGRFLRDGKTSGNTEMDKLIHESQCRAEHYHHNLEWISFDRFKDINQIGEGGFAKVYSATWLDGRPKVLDGKKSRSNSIIIALKEIKNSNNMTNIFINEIKTHYKFQRFYNDSLIQFYGITKDPKTENFMLVLEYADNGSIKDYIKSNYLNLKWKDKLNILYCTSKNLQTIHKLQYVHRDLHSGNVVNFILPYIAPEILNGKPYTTASDIYSFGIIM</sequence>
<dbReference type="OrthoDB" id="2458880at2759"/>
<dbReference type="InterPro" id="IPR001245">
    <property type="entry name" value="Ser-Thr/Tyr_kinase_cat_dom"/>
</dbReference>
<reference evidence="2 3" key="1">
    <citation type="submission" date="2018-06" db="EMBL/GenBank/DDBJ databases">
        <title>Comparative genomics reveals the genomic features of Rhizophagus irregularis, R. cerebriforme, R. diaphanum and Gigaspora rosea, and their symbiotic lifestyle signature.</title>
        <authorList>
            <person name="Morin E."/>
            <person name="San Clemente H."/>
            <person name="Chen E.C.H."/>
            <person name="De La Providencia I."/>
            <person name="Hainaut M."/>
            <person name="Kuo A."/>
            <person name="Kohler A."/>
            <person name="Murat C."/>
            <person name="Tang N."/>
            <person name="Roy S."/>
            <person name="Loubradou J."/>
            <person name="Henrissat B."/>
            <person name="Grigoriev I.V."/>
            <person name="Corradi N."/>
            <person name="Roux C."/>
            <person name="Martin F.M."/>
        </authorList>
    </citation>
    <scope>NUCLEOTIDE SEQUENCE [LARGE SCALE GENOMIC DNA]</scope>
    <source>
        <strain evidence="2 3">DAOM 227022</strain>
    </source>
</reference>
<dbReference type="Pfam" id="PF07714">
    <property type="entry name" value="PK_Tyr_Ser-Thr"/>
    <property type="match status" value="1"/>
</dbReference>
<dbReference type="PROSITE" id="PS50011">
    <property type="entry name" value="PROTEIN_KINASE_DOM"/>
    <property type="match status" value="1"/>
</dbReference>
<organism evidence="2 3">
    <name type="scientific">Glomus cerebriforme</name>
    <dbReference type="NCBI Taxonomy" id="658196"/>
    <lineage>
        <taxon>Eukaryota</taxon>
        <taxon>Fungi</taxon>
        <taxon>Fungi incertae sedis</taxon>
        <taxon>Mucoromycota</taxon>
        <taxon>Glomeromycotina</taxon>
        <taxon>Glomeromycetes</taxon>
        <taxon>Glomerales</taxon>
        <taxon>Glomeraceae</taxon>
        <taxon>Glomus</taxon>
    </lineage>
</organism>
<dbReference type="Gene3D" id="1.10.510.10">
    <property type="entry name" value="Transferase(Phosphotransferase) domain 1"/>
    <property type="match status" value="2"/>
</dbReference>
<dbReference type="SUPFAM" id="SSF56112">
    <property type="entry name" value="Protein kinase-like (PK-like)"/>
    <property type="match status" value="1"/>
</dbReference>
<dbReference type="GO" id="GO:0004674">
    <property type="term" value="F:protein serine/threonine kinase activity"/>
    <property type="evidence" value="ECO:0007669"/>
    <property type="project" value="TreeGrafter"/>
</dbReference>
<dbReference type="InterPro" id="IPR000719">
    <property type="entry name" value="Prot_kinase_dom"/>
</dbReference>
<accession>A0A397RXC2</accession>
<feature type="non-terminal residue" evidence="2">
    <location>
        <position position="511"/>
    </location>
</feature>
<dbReference type="InterPro" id="IPR051681">
    <property type="entry name" value="Ser/Thr_Kinases-Pseudokinases"/>
</dbReference>
<evidence type="ECO:0000313" key="2">
    <source>
        <dbReference type="EMBL" id="RIA78980.1"/>
    </source>
</evidence>
<keyword evidence="3" id="KW-1185">Reference proteome</keyword>
<proteinExistence type="predicted"/>
<comment type="caution">
    <text evidence="2">The sequence shown here is derived from an EMBL/GenBank/DDBJ whole genome shotgun (WGS) entry which is preliminary data.</text>
</comment>
<dbReference type="PANTHER" id="PTHR44329">
    <property type="entry name" value="SERINE/THREONINE-PROTEIN KINASE TNNI3K-RELATED"/>
    <property type="match status" value="1"/>
</dbReference>
<keyword evidence="2" id="KW-0808">Transferase</keyword>
<name>A0A397RXC2_9GLOM</name>
<gene>
    <name evidence="2" type="ORF">C1645_841899</name>
</gene>
<dbReference type="GO" id="GO:0005524">
    <property type="term" value="F:ATP binding"/>
    <property type="evidence" value="ECO:0007669"/>
    <property type="project" value="InterPro"/>
</dbReference>
<dbReference type="AlphaFoldDB" id="A0A397RXC2"/>